<evidence type="ECO:0008006" key="3">
    <source>
        <dbReference type="Google" id="ProtNLM"/>
    </source>
</evidence>
<dbReference type="Proteomes" id="UP000030428">
    <property type="component" value="Unassembled WGS sequence"/>
</dbReference>
<dbReference type="AlphaFoldDB" id="A0A0A6P5N2"/>
<reference evidence="1 2" key="1">
    <citation type="journal article" date="2016" name="Front. Microbiol.">
        <title>Single-Cell (Meta-)Genomics of a Dimorphic Candidatus Thiomargarita nelsonii Reveals Genomic Plasticity.</title>
        <authorList>
            <person name="Flood B.E."/>
            <person name="Fliss P."/>
            <person name="Jones D.S."/>
            <person name="Dick G.J."/>
            <person name="Jain S."/>
            <person name="Kaster A.K."/>
            <person name="Winkel M."/>
            <person name="Mussmann M."/>
            <person name="Bailey J."/>
        </authorList>
    </citation>
    <scope>NUCLEOTIDE SEQUENCE [LARGE SCALE GENOMIC DNA]</scope>
    <source>
        <strain evidence="1">Hydrate Ridge</strain>
    </source>
</reference>
<evidence type="ECO:0000313" key="2">
    <source>
        <dbReference type="Proteomes" id="UP000030428"/>
    </source>
</evidence>
<organism evidence="1 2">
    <name type="scientific">Candidatus Thiomargarita nelsonii</name>
    <dbReference type="NCBI Taxonomy" id="1003181"/>
    <lineage>
        <taxon>Bacteria</taxon>
        <taxon>Pseudomonadati</taxon>
        <taxon>Pseudomonadota</taxon>
        <taxon>Gammaproteobacteria</taxon>
        <taxon>Thiotrichales</taxon>
        <taxon>Thiotrichaceae</taxon>
        <taxon>Thiomargarita</taxon>
    </lineage>
</organism>
<evidence type="ECO:0000313" key="1">
    <source>
        <dbReference type="EMBL" id="KHD05659.1"/>
    </source>
</evidence>
<keyword evidence="2" id="KW-1185">Reference proteome</keyword>
<protein>
    <recommendedName>
        <fullName evidence="3">GGDEF domain-containing protein</fullName>
    </recommendedName>
</protein>
<accession>A0A0A6P5N2</accession>
<name>A0A0A6P5N2_9GAMM</name>
<dbReference type="EMBL" id="JSZA02000047">
    <property type="protein sequence ID" value="KHD05659.1"/>
    <property type="molecule type" value="Genomic_DNA"/>
</dbReference>
<sequence length="158" mass="17868">MCKKKKRIQENISHAGTFIFLDIDNFGECVRNMGWSEYTPNPISAFMTDEVERYIHERLSVLIWGVDPRRGTEEAIILSYEPIESIQAWCYDLIKDVKAIADELNASTSLSCGIATGLVSETKAIADNRTKTIGRDPLRWLAYKALRQAKKKGGNRLA</sequence>
<comment type="caution">
    <text evidence="1">The sequence shown here is derived from an EMBL/GenBank/DDBJ whole genome shotgun (WGS) entry which is preliminary data.</text>
</comment>
<gene>
    <name evidence="1" type="ORF">PN36_13900</name>
</gene>
<proteinExistence type="predicted"/>